<keyword evidence="2" id="KW-1185">Reference proteome</keyword>
<organism evidence="1 2">
    <name type="scientific">Diabrotica balteata</name>
    <name type="common">Banded cucumber beetle</name>
    <dbReference type="NCBI Taxonomy" id="107213"/>
    <lineage>
        <taxon>Eukaryota</taxon>
        <taxon>Metazoa</taxon>
        <taxon>Ecdysozoa</taxon>
        <taxon>Arthropoda</taxon>
        <taxon>Hexapoda</taxon>
        <taxon>Insecta</taxon>
        <taxon>Pterygota</taxon>
        <taxon>Neoptera</taxon>
        <taxon>Endopterygota</taxon>
        <taxon>Coleoptera</taxon>
        <taxon>Polyphaga</taxon>
        <taxon>Cucujiformia</taxon>
        <taxon>Chrysomeloidea</taxon>
        <taxon>Chrysomelidae</taxon>
        <taxon>Galerucinae</taxon>
        <taxon>Diabroticina</taxon>
        <taxon>Diabroticites</taxon>
        <taxon>Diabrotica</taxon>
    </lineage>
</organism>
<evidence type="ECO:0000313" key="2">
    <source>
        <dbReference type="Proteomes" id="UP001153709"/>
    </source>
</evidence>
<accession>A0A9N9SR05</accession>
<dbReference type="AlphaFoldDB" id="A0A9N9SR05"/>
<dbReference type="Proteomes" id="UP001153709">
    <property type="component" value="Chromosome 1"/>
</dbReference>
<dbReference type="EMBL" id="OU898276">
    <property type="protein sequence ID" value="CAG9827681.1"/>
    <property type="molecule type" value="Genomic_DNA"/>
</dbReference>
<gene>
    <name evidence="1" type="ORF">DIABBA_LOCUS1664</name>
</gene>
<dbReference type="OrthoDB" id="6718036at2759"/>
<protein>
    <submittedName>
        <fullName evidence="1">Uncharacterized protein</fullName>
    </submittedName>
</protein>
<name>A0A9N9SR05_DIABA</name>
<sequence length="511" mass="59359">MIIILLLVSSSLAANWSNFPDVYPEREASTRMINIMTKFNNYGKIFLIDNSTAEYLNLFMGGISSHLTRGKCLAHISKNESEKTVMWGTDYNLLDVLRKKLNFRLGFKQFKAKNLTGAKTLGLREVSIGVLADRPLNALANFKKMPYRGIIKLLLAAWLIANVTSDAYFNAIIKTYLTFGRSASTKLEDLIDKGYTFVVDPTDHDFLSSYCVHSSALFCQKIIKNIEYSKNVCDNLAKPKYSIVMDGIMALLFTTNSYSMYDFKIVLLLITNSLAYKIEIQSFHEENAAYAKTIIEKVWKNALDCDIVEHLDNSTIKNGIERDLNVGYFQFNYDHQPYRHRPDGYCFIHILDSPILFQRKNFNYIRSKINRKDIVIILERETYIPKKLLKMFLLTKLVIVIKLLISKAFYCIHRFDKEWCILREIQSRDHLPNFLKGTEMYTYVTQEKIGYASYIPYVYIRDNKTNVVGGYEIRLLDTMSSIFKFNYTLVSYDHILNESKLEFLEKDVRLL</sequence>
<proteinExistence type="predicted"/>
<evidence type="ECO:0000313" key="1">
    <source>
        <dbReference type="EMBL" id="CAG9827681.1"/>
    </source>
</evidence>
<reference evidence="1" key="1">
    <citation type="submission" date="2022-01" db="EMBL/GenBank/DDBJ databases">
        <authorList>
            <person name="King R."/>
        </authorList>
    </citation>
    <scope>NUCLEOTIDE SEQUENCE</scope>
</reference>